<dbReference type="PANTHER" id="PTHR42928:SF5">
    <property type="entry name" value="BLR1237 PROTEIN"/>
    <property type="match status" value="1"/>
</dbReference>
<dbReference type="PROSITE" id="PS51257">
    <property type="entry name" value="PROKAR_LIPOPROTEIN"/>
    <property type="match status" value="1"/>
</dbReference>
<evidence type="ECO:0000256" key="2">
    <source>
        <dbReference type="SAM" id="SignalP"/>
    </source>
</evidence>
<dbReference type="Gene3D" id="3.40.190.150">
    <property type="entry name" value="Bordetella uptake gene, domain 1"/>
    <property type="match status" value="1"/>
</dbReference>
<dbReference type="EMBL" id="QVXO01000008">
    <property type="protein sequence ID" value="RPJ92386.1"/>
    <property type="molecule type" value="Genomic_DNA"/>
</dbReference>
<evidence type="ECO:0000313" key="3">
    <source>
        <dbReference type="EMBL" id="RPJ92386.1"/>
    </source>
</evidence>
<name>A0A424WGH4_ALCXX</name>
<dbReference type="CDD" id="cd07012">
    <property type="entry name" value="PBP2_Bug_TTT"/>
    <property type="match status" value="1"/>
</dbReference>
<accession>A0A424WGH4</accession>
<dbReference type="PIRSF" id="PIRSF017082">
    <property type="entry name" value="YflP"/>
    <property type="match status" value="1"/>
</dbReference>
<evidence type="ECO:0000256" key="1">
    <source>
        <dbReference type="ARBA" id="ARBA00006987"/>
    </source>
</evidence>
<dbReference type="PANTHER" id="PTHR42928">
    <property type="entry name" value="TRICARBOXYLATE-BINDING PROTEIN"/>
    <property type="match status" value="1"/>
</dbReference>
<dbReference type="AlphaFoldDB" id="A0A424WGH4"/>
<dbReference type="RefSeq" id="WP_118932145.1">
    <property type="nucleotide sequence ID" value="NZ_CP061008.1"/>
</dbReference>
<feature type="signal peptide" evidence="2">
    <location>
        <begin position="1"/>
        <end position="25"/>
    </location>
</feature>
<dbReference type="InterPro" id="IPR042100">
    <property type="entry name" value="Bug_dom1"/>
</dbReference>
<dbReference type="InterPro" id="IPR005064">
    <property type="entry name" value="BUG"/>
</dbReference>
<dbReference type="OrthoDB" id="8627412at2"/>
<feature type="chain" id="PRO_5019508300" evidence="2">
    <location>
        <begin position="26"/>
        <end position="326"/>
    </location>
</feature>
<evidence type="ECO:0000313" key="4">
    <source>
        <dbReference type="Proteomes" id="UP000285324"/>
    </source>
</evidence>
<keyword evidence="2" id="KW-0732">Signal</keyword>
<dbReference type="SUPFAM" id="SSF53850">
    <property type="entry name" value="Periplasmic binding protein-like II"/>
    <property type="match status" value="1"/>
</dbReference>
<protein>
    <submittedName>
        <fullName evidence="3">Tripartite tricarboxylate transporter substrate binding protein</fullName>
    </submittedName>
</protein>
<sequence length="326" mass="33789">MKTLQGVLLGAVLACASLVVTPAEAAPFPDRPITLVVPLAAGSTADILARSIQPGLSQQLGQTVVVENKPGGGGQIAMSYVAKASPDGYTLVLGSNNTWAINLGLFSKLSYDPTKDFVPVAYLAGGSNVLVVPSDSPYRSVRELVSALKAQPGKLMYSSGGNGTTHHLSAELLLSITGTQAAHIPYRGAPQGVAAVMAHEVAFAFYNTPSVSGLVKEGKLRALAVTGEARSPLLPDVPTMMEEGVPGYVITVDLGLMAPAGTPPDVVAKLNAAARKVMDSAEQRQRLQGLGYEIFHDGPPSGLAAFIQADIAKWVPLVQRSGAKVD</sequence>
<reference evidence="3 4" key="1">
    <citation type="submission" date="2018-08" db="EMBL/GenBank/DDBJ databases">
        <title>Achromobacter xylosoxidans Genome sequencing and assembly.</title>
        <authorList>
            <person name="Wang R."/>
            <person name="Rensing C."/>
            <person name="Li Y."/>
        </authorList>
    </citation>
    <scope>NUCLEOTIDE SEQUENCE [LARGE SCALE GENOMIC DNA]</scope>
    <source>
        <strain evidence="3 4">GD003A</strain>
    </source>
</reference>
<organism evidence="3 4">
    <name type="scientific">Alcaligenes xylosoxydans xylosoxydans</name>
    <name type="common">Achromobacter xylosoxidans</name>
    <dbReference type="NCBI Taxonomy" id="85698"/>
    <lineage>
        <taxon>Bacteria</taxon>
        <taxon>Pseudomonadati</taxon>
        <taxon>Pseudomonadota</taxon>
        <taxon>Betaproteobacteria</taxon>
        <taxon>Burkholderiales</taxon>
        <taxon>Alcaligenaceae</taxon>
        <taxon>Achromobacter</taxon>
    </lineage>
</organism>
<comment type="caution">
    <text evidence="3">The sequence shown here is derived from an EMBL/GenBank/DDBJ whole genome shotgun (WGS) entry which is preliminary data.</text>
</comment>
<gene>
    <name evidence="3" type="ORF">DY367_07730</name>
</gene>
<dbReference type="Proteomes" id="UP000285324">
    <property type="component" value="Unassembled WGS sequence"/>
</dbReference>
<dbReference type="Pfam" id="PF03401">
    <property type="entry name" value="TctC"/>
    <property type="match status" value="1"/>
</dbReference>
<dbReference type="Gene3D" id="3.40.190.10">
    <property type="entry name" value="Periplasmic binding protein-like II"/>
    <property type="match status" value="1"/>
</dbReference>
<comment type="similarity">
    <text evidence="1">Belongs to the UPF0065 (bug) family.</text>
</comment>
<proteinExistence type="inferred from homology"/>